<organism evidence="2 3">
    <name type="scientific">Lactarius akahatsu</name>
    <dbReference type="NCBI Taxonomy" id="416441"/>
    <lineage>
        <taxon>Eukaryota</taxon>
        <taxon>Fungi</taxon>
        <taxon>Dikarya</taxon>
        <taxon>Basidiomycota</taxon>
        <taxon>Agaricomycotina</taxon>
        <taxon>Agaricomycetes</taxon>
        <taxon>Russulales</taxon>
        <taxon>Russulaceae</taxon>
        <taxon>Lactarius</taxon>
    </lineage>
</organism>
<feature type="region of interest" description="Disordered" evidence="1">
    <location>
        <begin position="413"/>
        <end position="433"/>
    </location>
</feature>
<dbReference type="AlphaFoldDB" id="A0AAD4L8P9"/>
<dbReference type="PANTHER" id="PTHR35871:SF1">
    <property type="entry name" value="CXC1-LIKE CYSTEINE CLUSTER ASSOCIATED WITH KDZ TRANSPOSASES DOMAIN-CONTAINING PROTEIN"/>
    <property type="match status" value="1"/>
</dbReference>
<sequence length="519" mass="58430">MDMDEDDAHGSHEATSQGASDWVSDRNDGGDIEITSDEDDGESGLGLGDSQRALNAALDDICRGRIPTDLGPLTCTDRALNIWDDRECLQKACAPLLVMSKSMNFNALLRARLTGMVGVLNLYLDPALQYTWRRASEIVSKIEGKGMNRAQMLRQWILEFVRSGDIPLPQYSHSRQTVLDDEDISQFIQLQIMAHTKGHYLTASDIVKVVAGEAVQEKFSHSGITKPTISERTACRWLQKLNWHFGPTQNGMYLDGHECPDVVAYREAFVRRWKEYEKRFHLWDNDGNLLPLPNGFPVMISERLTGPMRAISPPHIRKGMDSQSWFSDFLTSEWGRLHDDPDDNGLDGEKPQEARIFFEAGLNRDGYFSADNLLEQVDGAIDIFEGKTKGMAQGLFLFDNAPSHQKRAADALSARKMPKHPKEGWTPFKDAPRMRHGIINPQTEELQSFYFPDDHPTMPGRFKGMEQIIQERGLWPEAGLLADVFSSTSLTLFLRSHSLKNSFKDTATSVISTPNITVN</sequence>
<evidence type="ECO:0000313" key="3">
    <source>
        <dbReference type="Proteomes" id="UP001201163"/>
    </source>
</evidence>
<evidence type="ECO:0000313" key="2">
    <source>
        <dbReference type="EMBL" id="KAH8979873.1"/>
    </source>
</evidence>
<evidence type="ECO:0000256" key="1">
    <source>
        <dbReference type="SAM" id="MobiDB-lite"/>
    </source>
</evidence>
<dbReference type="EMBL" id="JAKELL010000153">
    <property type="protein sequence ID" value="KAH8979873.1"/>
    <property type="molecule type" value="Genomic_DNA"/>
</dbReference>
<name>A0AAD4L8P9_9AGAM</name>
<keyword evidence="3" id="KW-1185">Reference proteome</keyword>
<dbReference type="Proteomes" id="UP001201163">
    <property type="component" value="Unassembled WGS sequence"/>
</dbReference>
<gene>
    <name evidence="2" type="ORF">EDB92DRAFT_1954569</name>
</gene>
<protein>
    <submittedName>
        <fullName evidence="2">Uncharacterized protein</fullName>
    </submittedName>
</protein>
<proteinExistence type="predicted"/>
<feature type="compositionally biased region" description="Acidic residues" evidence="1">
    <location>
        <begin position="30"/>
        <end position="42"/>
    </location>
</feature>
<feature type="region of interest" description="Disordered" evidence="1">
    <location>
        <begin position="1"/>
        <end position="48"/>
    </location>
</feature>
<dbReference type="PANTHER" id="PTHR35871">
    <property type="entry name" value="EXPRESSED PROTEIN"/>
    <property type="match status" value="1"/>
</dbReference>
<accession>A0AAD4L8P9</accession>
<reference evidence="2" key="1">
    <citation type="submission" date="2022-01" db="EMBL/GenBank/DDBJ databases">
        <title>Comparative genomics reveals a dynamic genome evolution in the ectomycorrhizal milk-cap (Lactarius) mushrooms.</title>
        <authorList>
            <consortium name="DOE Joint Genome Institute"/>
            <person name="Lebreton A."/>
            <person name="Tang N."/>
            <person name="Kuo A."/>
            <person name="LaButti K."/>
            <person name="Drula E."/>
            <person name="Barry K."/>
            <person name="Clum A."/>
            <person name="Lipzen A."/>
            <person name="Mousain D."/>
            <person name="Ng V."/>
            <person name="Wang R."/>
            <person name="Wang X."/>
            <person name="Dai Y."/>
            <person name="Henrissat B."/>
            <person name="Grigoriev I.V."/>
            <person name="Guerin-Laguette A."/>
            <person name="Yu F."/>
            <person name="Martin F.M."/>
        </authorList>
    </citation>
    <scope>NUCLEOTIDE SEQUENCE</scope>
    <source>
        <strain evidence="2">QP</strain>
    </source>
</reference>
<comment type="caution">
    <text evidence="2">The sequence shown here is derived from an EMBL/GenBank/DDBJ whole genome shotgun (WGS) entry which is preliminary data.</text>
</comment>